<proteinExistence type="predicted"/>
<name>A0AA86J240_9BURK</name>
<sequence length="345" mass="39724">MAKPSASVPQDLASQLLEAEVAFWLQNLKGKKFQAMLSEEVGYFLDRFEHIRLRDAVSEKKVKATAQRYAVEMEIGGAIPELFGEIANRIFEFPASRTTKVGEVVSDSIATEFIEKIFEKEGVLDHAVTNIRNSTPFRHFLSDVIFTVLKGYVFEQNNLMKFSTVASSTRKVREWLSSKAPDLSEGLEDRVRNLMESGVKSSLEMVDETLDNEQYRETAMNSALAFWDVVREWPLTAYRDYVTEQDLQEFMVLGYEFWLEFRNTDYLKSCIDLGVDFFFEKYGEQSLQDLLDDIGVTREMIMDELDNYIPDLAALIIKEGVAESFLRRNLQRFYSSKKVQDLLAS</sequence>
<keyword evidence="2" id="KW-1185">Reference proteome</keyword>
<dbReference type="Proteomes" id="UP001329151">
    <property type="component" value="Chromosome"/>
</dbReference>
<dbReference type="EMBL" id="AP028947">
    <property type="protein sequence ID" value="BET26251.1"/>
    <property type="molecule type" value="Genomic_DNA"/>
</dbReference>
<dbReference type="RefSeq" id="WP_130556261.1">
    <property type="nucleotide sequence ID" value="NZ_AP028947.1"/>
</dbReference>
<reference evidence="1 2" key="1">
    <citation type="submission" date="2023-10" db="EMBL/GenBank/DDBJ databases">
        <title>Complete Genome Sequence of Limnobacter thiooxidans CS-K2T, Isolated from freshwater lake sediments in Bavaria, Germany.</title>
        <authorList>
            <person name="Naruki M."/>
            <person name="Watanabe A."/>
            <person name="Warashina T."/>
            <person name="Morita T."/>
            <person name="Arakawa K."/>
        </authorList>
    </citation>
    <scope>NUCLEOTIDE SEQUENCE [LARGE SCALE GENOMIC DNA]</scope>
    <source>
        <strain evidence="1 2">CS-K2</strain>
    </source>
</reference>
<evidence type="ECO:0000313" key="2">
    <source>
        <dbReference type="Proteomes" id="UP001329151"/>
    </source>
</evidence>
<dbReference type="AlphaFoldDB" id="A0AA86J240"/>
<dbReference type="KEGG" id="lto:RGQ30_17520"/>
<gene>
    <name evidence="1" type="ORF">RGQ30_17520</name>
</gene>
<protein>
    <submittedName>
        <fullName evidence="1">Uncharacterized protein</fullName>
    </submittedName>
</protein>
<evidence type="ECO:0000313" key="1">
    <source>
        <dbReference type="EMBL" id="BET26251.1"/>
    </source>
</evidence>
<accession>A0AA86J240</accession>
<organism evidence="1 2">
    <name type="scientific">Limnobacter thiooxidans</name>
    <dbReference type="NCBI Taxonomy" id="131080"/>
    <lineage>
        <taxon>Bacteria</taxon>
        <taxon>Pseudomonadati</taxon>
        <taxon>Pseudomonadota</taxon>
        <taxon>Betaproteobacteria</taxon>
        <taxon>Burkholderiales</taxon>
        <taxon>Burkholderiaceae</taxon>
        <taxon>Limnobacter</taxon>
    </lineage>
</organism>